<gene>
    <name evidence="12" type="ORF">A3C24_03155</name>
</gene>
<dbReference type="Gene3D" id="1.20.1440.130">
    <property type="entry name" value="VKOR domain"/>
    <property type="match status" value="1"/>
</dbReference>
<evidence type="ECO:0000313" key="12">
    <source>
        <dbReference type="EMBL" id="OGK24522.1"/>
    </source>
</evidence>
<keyword evidence="7 10" id="KW-0472">Membrane</keyword>
<dbReference type="GO" id="GO:0016020">
    <property type="term" value="C:membrane"/>
    <property type="evidence" value="ECO:0007669"/>
    <property type="project" value="UniProtKB-SubCell"/>
</dbReference>
<accession>A0A1F7H1B9</accession>
<sequence length="134" mass="14880">MKPKQIYTYIKILAIIGLLLSVYLLWQQFFRPAFQPCTINSFINCDAVISGPVAKTFGIPTPLYGLVGYTVIYLATILKQKKLLLGAAAFGLLFCLGIGYIELVQLRVICPICIGCQVIMIIIFALAIKLHKLK</sequence>
<evidence type="ECO:0000256" key="1">
    <source>
        <dbReference type="ARBA" id="ARBA00004141"/>
    </source>
</evidence>
<evidence type="ECO:0000256" key="7">
    <source>
        <dbReference type="ARBA" id="ARBA00023136"/>
    </source>
</evidence>
<evidence type="ECO:0000256" key="4">
    <source>
        <dbReference type="ARBA" id="ARBA00022719"/>
    </source>
</evidence>
<dbReference type="Pfam" id="PF07884">
    <property type="entry name" value="VKOR"/>
    <property type="match status" value="1"/>
</dbReference>
<keyword evidence="9" id="KW-0676">Redox-active center</keyword>
<keyword evidence="8" id="KW-1015">Disulfide bond</keyword>
<dbReference type="InterPro" id="IPR012932">
    <property type="entry name" value="VKOR"/>
</dbReference>
<feature type="transmembrane region" description="Helical" evidence="10">
    <location>
        <begin position="6"/>
        <end position="26"/>
    </location>
</feature>
<evidence type="ECO:0000256" key="10">
    <source>
        <dbReference type="SAM" id="Phobius"/>
    </source>
</evidence>
<evidence type="ECO:0000259" key="11">
    <source>
        <dbReference type="SMART" id="SM00756"/>
    </source>
</evidence>
<reference evidence="12 13" key="1">
    <citation type="journal article" date="2016" name="Nat. Commun.">
        <title>Thousands of microbial genomes shed light on interconnected biogeochemical processes in an aquifer system.</title>
        <authorList>
            <person name="Anantharaman K."/>
            <person name="Brown C.T."/>
            <person name="Hug L.A."/>
            <person name="Sharon I."/>
            <person name="Castelle C.J."/>
            <person name="Probst A.J."/>
            <person name="Thomas B.C."/>
            <person name="Singh A."/>
            <person name="Wilkins M.J."/>
            <person name="Karaoz U."/>
            <person name="Brodie E.L."/>
            <person name="Williams K.H."/>
            <person name="Hubbard S.S."/>
            <person name="Banfield J.F."/>
        </authorList>
    </citation>
    <scope>NUCLEOTIDE SEQUENCE [LARGE SCALE GENOMIC DNA]</scope>
</reference>
<comment type="subcellular location">
    <subcellularLocation>
        <location evidence="1">Membrane</location>
        <topology evidence="1">Multi-pass membrane protein</topology>
    </subcellularLocation>
</comment>
<dbReference type="InterPro" id="IPR038354">
    <property type="entry name" value="VKOR_sf"/>
</dbReference>
<evidence type="ECO:0000256" key="9">
    <source>
        <dbReference type="ARBA" id="ARBA00023284"/>
    </source>
</evidence>
<feature type="domain" description="Vitamin K epoxide reductase" evidence="11">
    <location>
        <begin position="3"/>
        <end position="131"/>
    </location>
</feature>
<dbReference type="EMBL" id="MFZM01000006">
    <property type="protein sequence ID" value="OGK24522.1"/>
    <property type="molecule type" value="Genomic_DNA"/>
</dbReference>
<dbReference type="GO" id="GO:0048038">
    <property type="term" value="F:quinone binding"/>
    <property type="evidence" value="ECO:0007669"/>
    <property type="project" value="UniProtKB-KW"/>
</dbReference>
<protein>
    <recommendedName>
        <fullName evidence="11">Vitamin K epoxide reductase domain-containing protein</fullName>
    </recommendedName>
</protein>
<dbReference type="AlphaFoldDB" id="A0A1F7H1B9"/>
<feature type="transmembrane region" description="Helical" evidence="10">
    <location>
        <begin position="106"/>
        <end position="128"/>
    </location>
</feature>
<feature type="transmembrane region" description="Helical" evidence="10">
    <location>
        <begin position="83"/>
        <end position="100"/>
    </location>
</feature>
<keyword evidence="4" id="KW-0874">Quinone</keyword>
<evidence type="ECO:0000313" key="13">
    <source>
        <dbReference type="Proteomes" id="UP000177159"/>
    </source>
</evidence>
<name>A0A1F7H1B9_9BACT</name>
<comment type="similarity">
    <text evidence="2">Belongs to the VKOR family.</text>
</comment>
<comment type="caution">
    <text evidence="12">The sequence shown here is derived from an EMBL/GenBank/DDBJ whole genome shotgun (WGS) entry which is preliminary data.</text>
</comment>
<dbReference type="SMART" id="SM00756">
    <property type="entry name" value="VKc"/>
    <property type="match status" value="1"/>
</dbReference>
<evidence type="ECO:0000256" key="8">
    <source>
        <dbReference type="ARBA" id="ARBA00023157"/>
    </source>
</evidence>
<evidence type="ECO:0000256" key="3">
    <source>
        <dbReference type="ARBA" id="ARBA00022692"/>
    </source>
</evidence>
<evidence type="ECO:0000256" key="6">
    <source>
        <dbReference type="ARBA" id="ARBA00023002"/>
    </source>
</evidence>
<keyword evidence="5 10" id="KW-1133">Transmembrane helix</keyword>
<evidence type="ECO:0000256" key="5">
    <source>
        <dbReference type="ARBA" id="ARBA00022989"/>
    </source>
</evidence>
<organism evidence="12 13">
    <name type="scientific">Candidatus Roizmanbacteria bacterium RIFCSPHIGHO2_02_FULL_37_24</name>
    <dbReference type="NCBI Taxonomy" id="1802037"/>
    <lineage>
        <taxon>Bacteria</taxon>
        <taxon>Candidatus Roizmaniibacteriota</taxon>
    </lineage>
</organism>
<evidence type="ECO:0000256" key="2">
    <source>
        <dbReference type="ARBA" id="ARBA00006214"/>
    </source>
</evidence>
<dbReference type="GO" id="GO:0016491">
    <property type="term" value="F:oxidoreductase activity"/>
    <property type="evidence" value="ECO:0007669"/>
    <property type="project" value="UniProtKB-KW"/>
</dbReference>
<proteinExistence type="inferred from homology"/>
<dbReference type="Proteomes" id="UP000177159">
    <property type="component" value="Unassembled WGS sequence"/>
</dbReference>
<keyword evidence="3 10" id="KW-0812">Transmembrane</keyword>
<keyword evidence="6" id="KW-0560">Oxidoreductase</keyword>